<keyword evidence="3" id="KW-1185">Reference proteome</keyword>
<feature type="transmembrane region" description="Helical" evidence="1">
    <location>
        <begin position="61"/>
        <end position="82"/>
    </location>
</feature>
<evidence type="ECO:0000256" key="1">
    <source>
        <dbReference type="SAM" id="Phobius"/>
    </source>
</evidence>
<protein>
    <submittedName>
        <fullName evidence="2">Uncharacterized protein</fullName>
    </submittedName>
</protein>
<comment type="caution">
    <text evidence="2">The sequence shown here is derived from an EMBL/GenBank/DDBJ whole genome shotgun (WGS) entry which is preliminary data.</text>
</comment>
<dbReference type="EMBL" id="JBHUNF010000001">
    <property type="protein sequence ID" value="MFD2673724.1"/>
    <property type="molecule type" value="Genomic_DNA"/>
</dbReference>
<sequence length="153" mass="16540">MGYLNFVERNRRAREPRRLRQQADRSAILGAVGVILILSTIGIAITALINPANGYFSFLESLGMLVVALIIALMGLGGMANYSHRIPNPRRVTWIFAGILIGWGGLALIINLWLLLAHGDASVIAMMPWVLPVAALVLAIGIAAPYLGKITRN</sequence>
<feature type="transmembrane region" description="Helical" evidence="1">
    <location>
        <begin position="129"/>
        <end position="148"/>
    </location>
</feature>
<reference evidence="3" key="1">
    <citation type="journal article" date="2019" name="Int. J. Syst. Evol. Microbiol.">
        <title>The Global Catalogue of Microorganisms (GCM) 10K type strain sequencing project: providing services to taxonomists for standard genome sequencing and annotation.</title>
        <authorList>
            <consortium name="The Broad Institute Genomics Platform"/>
            <consortium name="The Broad Institute Genome Sequencing Center for Infectious Disease"/>
            <person name="Wu L."/>
            <person name="Ma J."/>
        </authorList>
    </citation>
    <scope>NUCLEOTIDE SEQUENCE [LARGE SCALE GENOMIC DNA]</scope>
    <source>
        <strain evidence="3">TISTR 1511</strain>
    </source>
</reference>
<feature type="transmembrane region" description="Helical" evidence="1">
    <location>
        <begin position="94"/>
        <end position="117"/>
    </location>
</feature>
<name>A0ABW5RGZ6_9MICO</name>
<keyword evidence="1" id="KW-1133">Transmembrane helix</keyword>
<evidence type="ECO:0000313" key="2">
    <source>
        <dbReference type="EMBL" id="MFD2673724.1"/>
    </source>
</evidence>
<proteinExistence type="predicted"/>
<dbReference type="RefSeq" id="WP_159421344.1">
    <property type="nucleotide sequence ID" value="NZ_JBHUNF010000001.1"/>
</dbReference>
<accession>A0ABW5RGZ6</accession>
<evidence type="ECO:0000313" key="3">
    <source>
        <dbReference type="Proteomes" id="UP001597453"/>
    </source>
</evidence>
<organism evidence="2 3">
    <name type="scientific">Gulosibacter bifidus</name>
    <dbReference type="NCBI Taxonomy" id="272239"/>
    <lineage>
        <taxon>Bacteria</taxon>
        <taxon>Bacillati</taxon>
        <taxon>Actinomycetota</taxon>
        <taxon>Actinomycetes</taxon>
        <taxon>Micrococcales</taxon>
        <taxon>Microbacteriaceae</taxon>
        <taxon>Gulosibacter</taxon>
    </lineage>
</organism>
<feature type="transmembrane region" description="Helical" evidence="1">
    <location>
        <begin position="27"/>
        <end position="49"/>
    </location>
</feature>
<keyword evidence="1" id="KW-0472">Membrane</keyword>
<gene>
    <name evidence="2" type="ORF">ACFSUQ_00165</name>
</gene>
<dbReference type="Proteomes" id="UP001597453">
    <property type="component" value="Unassembled WGS sequence"/>
</dbReference>
<keyword evidence="1" id="KW-0812">Transmembrane</keyword>